<dbReference type="PANTHER" id="PTHR46619:SF2">
    <property type="entry name" value="XS DOMAIN PROTEIN"/>
    <property type="match status" value="1"/>
</dbReference>
<gene>
    <name evidence="2" type="ORF">DCAF_LOCUS7070</name>
</gene>
<protein>
    <recommendedName>
        <fullName evidence="1">XS domain-containing protein</fullName>
    </recommendedName>
</protein>
<dbReference type="GO" id="GO:0031047">
    <property type="term" value="P:regulatory ncRNA-mediated gene silencing"/>
    <property type="evidence" value="ECO:0007669"/>
    <property type="project" value="InterPro"/>
</dbReference>
<dbReference type="AlphaFoldDB" id="A0AAV1R8N4"/>
<dbReference type="InterPro" id="IPR005380">
    <property type="entry name" value="XS_domain"/>
</dbReference>
<dbReference type="InterPro" id="IPR038588">
    <property type="entry name" value="XS_domain_sf"/>
</dbReference>
<dbReference type="Pfam" id="PF03468">
    <property type="entry name" value="XS"/>
    <property type="match status" value="1"/>
</dbReference>
<dbReference type="Proteomes" id="UP001314170">
    <property type="component" value="Unassembled WGS sequence"/>
</dbReference>
<reference evidence="2 3" key="1">
    <citation type="submission" date="2024-01" db="EMBL/GenBank/DDBJ databases">
        <authorList>
            <person name="Waweru B."/>
        </authorList>
    </citation>
    <scope>NUCLEOTIDE SEQUENCE [LARGE SCALE GENOMIC DNA]</scope>
</reference>
<dbReference type="PANTHER" id="PTHR46619">
    <property type="entry name" value="RNA RECOGNITION MOTIF XS DOMAIN PROTEIN-RELATED"/>
    <property type="match status" value="1"/>
</dbReference>
<comment type="caution">
    <text evidence="2">The sequence shown here is derived from an EMBL/GenBank/DDBJ whole genome shotgun (WGS) entry which is preliminary data.</text>
</comment>
<organism evidence="2 3">
    <name type="scientific">Dovyalis caffra</name>
    <dbReference type="NCBI Taxonomy" id="77055"/>
    <lineage>
        <taxon>Eukaryota</taxon>
        <taxon>Viridiplantae</taxon>
        <taxon>Streptophyta</taxon>
        <taxon>Embryophyta</taxon>
        <taxon>Tracheophyta</taxon>
        <taxon>Spermatophyta</taxon>
        <taxon>Magnoliopsida</taxon>
        <taxon>eudicotyledons</taxon>
        <taxon>Gunneridae</taxon>
        <taxon>Pentapetalae</taxon>
        <taxon>rosids</taxon>
        <taxon>fabids</taxon>
        <taxon>Malpighiales</taxon>
        <taxon>Salicaceae</taxon>
        <taxon>Flacourtieae</taxon>
        <taxon>Dovyalis</taxon>
    </lineage>
</organism>
<feature type="domain" description="XS" evidence="1">
    <location>
        <begin position="75"/>
        <end position="202"/>
    </location>
</feature>
<evidence type="ECO:0000313" key="2">
    <source>
        <dbReference type="EMBL" id="CAK7329315.1"/>
    </source>
</evidence>
<keyword evidence="3" id="KW-1185">Reference proteome</keyword>
<sequence>MDCAHARIGSNSKDFVDTLSLAQHTVMSCKGSLRAEHLGLHKALCVLMGWNSAIFPNSPWVRQILPDLEASSLKEDLIIWPPVVVIHNRSIANGNPDDRIIVSIEGLRDILRGMGFGQGMTNVCRGKAANQSTMVVIFSGTFSGLQGAERLHKHYAESKRGRTEFQQIGLSGYNRKSLRTEEAPSNTIENVLYGYLGIAIDLDKLDFETKKRCVVKSKKEIKAVADFSLNAECGN</sequence>
<evidence type="ECO:0000313" key="3">
    <source>
        <dbReference type="Proteomes" id="UP001314170"/>
    </source>
</evidence>
<dbReference type="EMBL" id="CAWUPB010000913">
    <property type="protein sequence ID" value="CAK7329315.1"/>
    <property type="molecule type" value="Genomic_DNA"/>
</dbReference>
<dbReference type="PROSITE" id="PS51257">
    <property type="entry name" value="PROKAR_LIPOPROTEIN"/>
    <property type="match status" value="1"/>
</dbReference>
<dbReference type="Gene3D" id="3.30.70.2890">
    <property type="entry name" value="XS domain"/>
    <property type="match status" value="1"/>
</dbReference>
<proteinExistence type="predicted"/>
<accession>A0AAV1R8N4</accession>
<evidence type="ECO:0000259" key="1">
    <source>
        <dbReference type="Pfam" id="PF03468"/>
    </source>
</evidence>
<name>A0AAV1R8N4_9ROSI</name>